<reference evidence="1 2" key="1">
    <citation type="submission" date="2016-11" db="EMBL/GenBank/DDBJ databases">
        <authorList>
            <person name="Jaros S."/>
            <person name="Januszkiewicz K."/>
            <person name="Wedrychowicz H."/>
        </authorList>
    </citation>
    <scope>NUCLEOTIDE SEQUENCE [LARGE SCALE GENOMIC DNA]</scope>
    <source>
        <strain evidence="1 2">KHT3</strain>
    </source>
</reference>
<dbReference type="AlphaFoldDB" id="A0A1M6WK76"/>
<protein>
    <submittedName>
        <fullName evidence="1">Uncharacterized protein</fullName>
    </submittedName>
</protein>
<organism evidence="1 2">
    <name type="scientific">Xylanibacter ruminicola</name>
    <name type="common">Prevotella ruminicola</name>
    <dbReference type="NCBI Taxonomy" id="839"/>
    <lineage>
        <taxon>Bacteria</taxon>
        <taxon>Pseudomonadati</taxon>
        <taxon>Bacteroidota</taxon>
        <taxon>Bacteroidia</taxon>
        <taxon>Bacteroidales</taxon>
        <taxon>Prevotellaceae</taxon>
        <taxon>Xylanibacter</taxon>
    </lineage>
</organism>
<dbReference type="Proteomes" id="UP000184130">
    <property type="component" value="Unassembled WGS sequence"/>
</dbReference>
<dbReference type="OrthoDB" id="1070301at2"/>
<name>A0A1M6WK76_XYLRU</name>
<accession>A0A1M6WK76</accession>
<gene>
    <name evidence="1" type="ORF">SAMN05216463_11713</name>
</gene>
<proteinExistence type="predicted"/>
<sequence>MKRFLFLVFVGFIALMIFMSEYEPADDPLPLKLEHAIKQARMVEYQDDDYDYVIHYPQFFEQTDDSLMDKGACRFTFWKDGTEVVQSAFIEHNLDSLTTQQAVKKYTQELHATHQRLGNDFFILSGSLHSDTGQITGRRFYAKFVKHRKLWFVQSLTYPEDCEPVLQRLFHEIDNWQVWKEY</sequence>
<dbReference type="RefSeq" id="WP_073209585.1">
    <property type="nucleotide sequence ID" value="NZ_FRBD01000017.1"/>
</dbReference>
<evidence type="ECO:0000313" key="1">
    <source>
        <dbReference type="EMBL" id="SHK94172.1"/>
    </source>
</evidence>
<dbReference type="EMBL" id="FRBD01000017">
    <property type="protein sequence ID" value="SHK94172.1"/>
    <property type="molecule type" value="Genomic_DNA"/>
</dbReference>
<evidence type="ECO:0000313" key="2">
    <source>
        <dbReference type="Proteomes" id="UP000184130"/>
    </source>
</evidence>